<dbReference type="HOGENOM" id="CLU_1284579_0_0_1"/>
<dbReference type="OrthoDB" id="5986631at2759"/>
<gene>
    <name evidence="3" type="ORF">LOTGIDRAFT_152543</name>
</gene>
<dbReference type="GeneID" id="20235703"/>
<keyword evidence="1" id="KW-0175">Coiled coil</keyword>
<name>V4CSY4_LOTGI</name>
<accession>V4CSY4</accession>
<dbReference type="Gene3D" id="6.10.280.30">
    <property type="match status" value="1"/>
</dbReference>
<dbReference type="RefSeq" id="XP_009044220.1">
    <property type="nucleotide sequence ID" value="XM_009045972.1"/>
</dbReference>
<dbReference type="EMBL" id="KB199650">
    <property type="protein sequence ID" value="ESP05675.1"/>
    <property type="molecule type" value="Genomic_DNA"/>
</dbReference>
<evidence type="ECO:0000313" key="4">
    <source>
        <dbReference type="Proteomes" id="UP000030746"/>
    </source>
</evidence>
<feature type="coiled-coil region" evidence="1">
    <location>
        <begin position="125"/>
        <end position="152"/>
    </location>
</feature>
<dbReference type="GO" id="GO:0031110">
    <property type="term" value="P:regulation of microtubule polymerization or depolymerization"/>
    <property type="evidence" value="ECO:0007669"/>
    <property type="project" value="InterPro"/>
</dbReference>
<evidence type="ECO:0000256" key="2">
    <source>
        <dbReference type="SAM" id="MobiDB-lite"/>
    </source>
</evidence>
<dbReference type="Proteomes" id="UP000030746">
    <property type="component" value="Unassembled WGS sequence"/>
</dbReference>
<dbReference type="CTD" id="20235703"/>
<dbReference type="InterPro" id="IPR000956">
    <property type="entry name" value="Stathmin_fam"/>
</dbReference>
<evidence type="ECO:0000256" key="1">
    <source>
        <dbReference type="SAM" id="Coils"/>
    </source>
</evidence>
<dbReference type="Pfam" id="PF00836">
    <property type="entry name" value="Stathmin"/>
    <property type="match status" value="1"/>
</dbReference>
<dbReference type="KEGG" id="lgi:LOTGIDRAFT_152543"/>
<evidence type="ECO:0000313" key="3">
    <source>
        <dbReference type="EMBL" id="ESP05675.1"/>
    </source>
</evidence>
<organism evidence="3 4">
    <name type="scientific">Lottia gigantea</name>
    <name type="common">Giant owl limpet</name>
    <dbReference type="NCBI Taxonomy" id="225164"/>
    <lineage>
        <taxon>Eukaryota</taxon>
        <taxon>Metazoa</taxon>
        <taxon>Spiralia</taxon>
        <taxon>Lophotrochozoa</taxon>
        <taxon>Mollusca</taxon>
        <taxon>Gastropoda</taxon>
        <taxon>Patellogastropoda</taxon>
        <taxon>Lottioidea</taxon>
        <taxon>Lottiidae</taxon>
        <taxon>Lottia</taxon>
    </lineage>
</organism>
<sequence length="224" mass="25923">MGCILSTRSEPKKPKRGNIIRVQPIGDGTKMVISRTDFTIFQVKSQESTSTQVEKEEPKSNAEDETPKALEEKCDNEEGLVLKLTGVAAKGVAFEISQNRAVVVAPPTRLLEMKKKNTEREDSSVEDIRERLLQAERRRKQLEDERIVKVRKMMKTESPETVQAYIAERKALEDIQTKKMEDAVASRQLRLRSIRDRMREKDNHARLWLLYKFRMMIESMVMGE</sequence>
<keyword evidence="4" id="KW-1185">Reference proteome</keyword>
<proteinExistence type="predicted"/>
<reference evidence="3 4" key="1">
    <citation type="journal article" date="2013" name="Nature">
        <title>Insights into bilaterian evolution from three spiralian genomes.</title>
        <authorList>
            <person name="Simakov O."/>
            <person name="Marletaz F."/>
            <person name="Cho S.J."/>
            <person name="Edsinger-Gonzales E."/>
            <person name="Havlak P."/>
            <person name="Hellsten U."/>
            <person name="Kuo D.H."/>
            <person name="Larsson T."/>
            <person name="Lv J."/>
            <person name="Arendt D."/>
            <person name="Savage R."/>
            <person name="Osoegawa K."/>
            <person name="de Jong P."/>
            <person name="Grimwood J."/>
            <person name="Chapman J.A."/>
            <person name="Shapiro H."/>
            <person name="Aerts A."/>
            <person name="Otillar R.P."/>
            <person name="Terry A.Y."/>
            <person name="Boore J.L."/>
            <person name="Grigoriev I.V."/>
            <person name="Lindberg D.R."/>
            <person name="Seaver E.C."/>
            <person name="Weisblat D.A."/>
            <person name="Putnam N.H."/>
            <person name="Rokhsar D.S."/>
        </authorList>
    </citation>
    <scope>NUCLEOTIDE SEQUENCE [LARGE SCALE GENOMIC DNA]</scope>
</reference>
<feature type="compositionally biased region" description="Basic and acidic residues" evidence="2">
    <location>
        <begin position="53"/>
        <end position="69"/>
    </location>
</feature>
<feature type="region of interest" description="Disordered" evidence="2">
    <location>
        <begin position="45"/>
        <end position="69"/>
    </location>
</feature>
<protein>
    <recommendedName>
        <fullName evidence="5">Stathmin</fullName>
    </recommendedName>
</protein>
<dbReference type="AlphaFoldDB" id="V4CSY4"/>
<evidence type="ECO:0008006" key="5">
    <source>
        <dbReference type="Google" id="ProtNLM"/>
    </source>
</evidence>